<evidence type="ECO:0000313" key="2">
    <source>
        <dbReference type="EMBL" id="SNV32059.1"/>
    </source>
</evidence>
<keyword evidence="1" id="KW-0812">Transmembrane</keyword>
<dbReference type="RefSeq" id="WP_095069366.1">
    <property type="nucleotide sequence ID" value="NZ_LT906465.1"/>
</dbReference>
<keyword evidence="1" id="KW-0472">Membrane</keyword>
<keyword evidence="1" id="KW-1133">Transmembrane helix</keyword>
<gene>
    <name evidence="2" type="ORF">SAMEA4412677_00098</name>
</gene>
<proteinExistence type="predicted"/>
<protein>
    <submittedName>
        <fullName evidence="2">Uncharacterized protein</fullName>
    </submittedName>
</protein>
<name>A0A239WCY2_9FLAO</name>
<dbReference type="AlphaFoldDB" id="A0A239WCY2"/>
<evidence type="ECO:0000256" key="1">
    <source>
        <dbReference type="SAM" id="Phobius"/>
    </source>
</evidence>
<keyword evidence="3" id="KW-1185">Reference proteome</keyword>
<dbReference type="KEGG" id="ctak:4412677_00098"/>
<accession>A0A239WCY2</accession>
<evidence type="ECO:0000313" key="3">
    <source>
        <dbReference type="Proteomes" id="UP000215196"/>
    </source>
</evidence>
<organism evidence="2 3">
    <name type="scientific">Chryseobacterium taklimakanense</name>
    <dbReference type="NCBI Taxonomy" id="536441"/>
    <lineage>
        <taxon>Bacteria</taxon>
        <taxon>Pseudomonadati</taxon>
        <taxon>Bacteroidota</taxon>
        <taxon>Flavobacteriia</taxon>
        <taxon>Flavobacteriales</taxon>
        <taxon>Weeksellaceae</taxon>
        <taxon>Chryseobacterium group</taxon>
        <taxon>Chryseobacterium</taxon>
    </lineage>
</organism>
<feature type="transmembrane region" description="Helical" evidence="1">
    <location>
        <begin position="6"/>
        <end position="26"/>
    </location>
</feature>
<dbReference type="Proteomes" id="UP000215196">
    <property type="component" value="Chromosome 1"/>
</dbReference>
<dbReference type="EMBL" id="LT906465">
    <property type="protein sequence ID" value="SNV32059.1"/>
    <property type="molecule type" value="Genomic_DNA"/>
</dbReference>
<reference evidence="2 3" key="1">
    <citation type="submission" date="2017-06" db="EMBL/GenBank/DDBJ databases">
        <authorList>
            <consortium name="Pathogen Informatics"/>
        </authorList>
    </citation>
    <scope>NUCLEOTIDE SEQUENCE [LARGE SCALE GENOMIC DNA]</scope>
    <source>
        <strain evidence="2 3">NCTC13490</strain>
    </source>
</reference>
<sequence>MQTEITLNVLFGSVSSVLLAIVAYFIRQLHSDFKSMEKDITEVKTMALLIKTEFKNSYDLLNQKVDYLEHRVSKLELNQFKNQDHETEKS</sequence>